<evidence type="ECO:0000259" key="1">
    <source>
        <dbReference type="SMART" id="SM00960"/>
    </source>
</evidence>
<sequence length="144" mass="14985">MRRALKQFAGLRQPAAADPEVLRELRVLRSRVPHLTGALAVGTGGVLLAEDAPGTQAAALAALTAAALADALRLADTADRGHFRELLVRGEKGYVAAYAAGPAAVLAVLAEPRANVGRIHLEARRTGARIARLAAGADERPEDD</sequence>
<evidence type="ECO:0000313" key="3">
    <source>
        <dbReference type="Proteomes" id="UP000199055"/>
    </source>
</evidence>
<keyword evidence="3" id="KW-1185">Reference proteome</keyword>
<dbReference type="Pfam" id="PF03259">
    <property type="entry name" value="Robl_LC7"/>
    <property type="match status" value="1"/>
</dbReference>
<accession>A0A1H9DWA5</accession>
<dbReference type="STRING" id="403935.SAMN05216481_104295"/>
<evidence type="ECO:0000313" key="2">
    <source>
        <dbReference type="EMBL" id="SEQ17173.1"/>
    </source>
</evidence>
<dbReference type="Proteomes" id="UP000199055">
    <property type="component" value="Unassembled WGS sequence"/>
</dbReference>
<dbReference type="SUPFAM" id="SSF103196">
    <property type="entry name" value="Roadblock/LC7 domain"/>
    <property type="match status" value="1"/>
</dbReference>
<dbReference type="Gene3D" id="3.30.450.30">
    <property type="entry name" value="Dynein light chain 2a, cytoplasmic"/>
    <property type="match status" value="1"/>
</dbReference>
<dbReference type="EMBL" id="FOET01000004">
    <property type="protein sequence ID" value="SEQ17173.1"/>
    <property type="molecule type" value="Genomic_DNA"/>
</dbReference>
<dbReference type="RefSeq" id="WP_093658364.1">
    <property type="nucleotide sequence ID" value="NZ_FOET01000004.1"/>
</dbReference>
<gene>
    <name evidence="2" type="ORF">SAMN05216481_104295</name>
</gene>
<protein>
    <recommendedName>
        <fullName evidence="1">Roadblock/LAMTOR2 domain-containing protein</fullName>
    </recommendedName>
</protein>
<reference evidence="2 3" key="1">
    <citation type="submission" date="2016-10" db="EMBL/GenBank/DDBJ databases">
        <authorList>
            <person name="de Groot N.N."/>
        </authorList>
    </citation>
    <scope>NUCLEOTIDE SEQUENCE [LARGE SCALE GENOMIC DNA]</scope>
    <source>
        <strain evidence="2 3">CGMCC 4.3519</strain>
    </source>
</reference>
<name>A0A1H9DWA5_9ACTN</name>
<proteinExistence type="predicted"/>
<organism evidence="2 3">
    <name type="scientific">Streptomyces radiopugnans</name>
    <dbReference type="NCBI Taxonomy" id="403935"/>
    <lineage>
        <taxon>Bacteria</taxon>
        <taxon>Bacillati</taxon>
        <taxon>Actinomycetota</taxon>
        <taxon>Actinomycetes</taxon>
        <taxon>Kitasatosporales</taxon>
        <taxon>Streptomycetaceae</taxon>
        <taxon>Streptomyces</taxon>
    </lineage>
</organism>
<dbReference type="InterPro" id="IPR004942">
    <property type="entry name" value="Roadblock/LAMTOR2_dom"/>
</dbReference>
<dbReference type="SMART" id="SM00960">
    <property type="entry name" value="Robl_LC7"/>
    <property type="match status" value="1"/>
</dbReference>
<feature type="domain" description="Roadblock/LAMTOR2" evidence="1">
    <location>
        <begin position="22"/>
        <end position="110"/>
    </location>
</feature>
<dbReference type="AlphaFoldDB" id="A0A1H9DWA5"/>